<dbReference type="InterPro" id="IPR014746">
    <property type="entry name" value="Gln_synth/guanido_kin_cat_dom"/>
</dbReference>
<dbReference type="InterPro" id="IPR008146">
    <property type="entry name" value="Gln_synth_cat_dom"/>
</dbReference>
<sequence length="43" mass="5055">MNFLTQGGVFAKDFIDAFISIKRKEVERLNMAPHPVEFEMYYA</sequence>
<organism evidence="3 4">
    <name type="scientific">Haemophilus influenzae</name>
    <dbReference type="NCBI Taxonomy" id="727"/>
    <lineage>
        <taxon>Bacteria</taxon>
        <taxon>Pseudomonadati</taxon>
        <taxon>Pseudomonadota</taxon>
        <taxon>Gammaproteobacteria</taxon>
        <taxon>Pasteurellales</taxon>
        <taxon>Pasteurellaceae</taxon>
        <taxon>Haemophilus</taxon>
    </lineage>
</organism>
<evidence type="ECO:0000256" key="1">
    <source>
        <dbReference type="RuleBase" id="RU000384"/>
    </source>
</evidence>
<evidence type="ECO:0000313" key="3">
    <source>
        <dbReference type="EMBL" id="SPX42145.1"/>
    </source>
</evidence>
<name>A0A2X1PYS6_HAEIF</name>
<evidence type="ECO:0000313" key="4">
    <source>
        <dbReference type="Proteomes" id="UP000249936"/>
    </source>
</evidence>
<dbReference type="EC" id="6.3.1.2" evidence="3"/>
<comment type="similarity">
    <text evidence="1">Belongs to the glutamine synthetase family.</text>
</comment>
<evidence type="ECO:0000259" key="2">
    <source>
        <dbReference type="Pfam" id="PF00120"/>
    </source>
</evidence>
<dbReference type="AlphaFoldDB" id="A0A2X1PYS6"/>
<proteinExistence type="inferred from homology"/>
<dbReference type="EMBL" id="UASK01000006">
    <property type="protein sequence ID" value="SPX42145.1"/>
    <property type="molecule type" value="Genomic_DNA"/>
</dbReference>
<gene>
    <name evidence="3" type="primary">glnA_3</name>
    <name evidence="3" type="ORF">NCTC11872_01773</name>
</gene>
<accession>A0A2X1PYS6</accession>
<feature type="domain" description="GS catalytic" evidence="2">
    <location>
        <begin position="4"/>
        <end position="41"/>
    </location>
</feature>
<dbReference type="Proteomes" id="UP000249936">
    <property type="component" value="Unassembled WGS sequence"/>
</dbReference>
<keyword evidence="3" id="KW-0436">Ligase</keyword>
<dbReference type="SUPFAM" id="SSF55931">
    <property type="entry name" value="Glutamine synthetase/guanido kinase"/>
    <property type="match status" value="1"/>
</dbReference>
<dbReference type="Pfam" id="PF00120">
    <property type="entry name" value="Gln-synt_C"/>
    <property type="match status" value="1"/>
</dbReference>
<protein>
    <submittedName>
        <fullName evidence="3">Glutamine synthetase</fullName>
        <ecNumber evidence="3">6.3.1.2</ecNumber>
    </submittedName>
</protein>
<dbReference type="Gene3D" id="3.30.590.10">
    <property type="entry name" value="Glutamine synthetase/guanido kinase, catalytic domain"/>
    <property type="match status" value="1"/>
</dbReference>
<dbReference type="GO" id="GO:0004356">
    <property type="term" value="F:glutamine synthetase activity"/>
    <property type="evidence" value="ECO:0007669"/>
    <property type="project" value="UniProtKB-EC"/>
</dbReference>
<reference evidence="3 4" key="1">
    <citation type="submission" date="2018-06" db="EMBL/GenBank/DDBJ databases">
        <authorList>
            <consortium name="Pathogen Informatics"/>
            <person name="Doyle S."/>
        </authorList>
    </citation>
    <scope>NUCLEOTIDE SEQUENCE [LARGE SCALE GENOMIC DNA]</scope>
    <source>
        <strain evidence="3 4">NCTC11872</strain>
    </source>
</reference>